<sequence length="74" mass="8285">MGTSNTVGSYTEEEALDAFTVAREEMLAVVGGNAELRHELIVAWQRAIVKWGKKYRSSEMPPMPYLGDVLRQEA</sequence>
<accession>A0A138ATY3</accession>
<dbReference type="Proteomes" id="UP000070258">
    <property type="component" value="Unassembled WGS sequence"/>
</dbReference>
<name>A0A138ATY3_9ACTN</name>
<gene>
    <name evidence="1" type="ORF">AXK60_22670</name>
</gene>
<dbReference type="RefSeq" id="WP_068570347.1">
    <property type="nucleotide sequence ID" value="NZ_LSRF01000009.1"/>
</dbReference>
<comment type="caution">
    <text evidence="1">The sequence shown here is derived from an EMBL/GenBank/DDBJ whole genome shotgun (WGS) entry which is preliminary data.</text>
</comment>
<proteinExistence type="predicted"/>
<evidence type="ECO:0000313" key="1">
    <source>
        <dbReference type="EMBL" id="KXP13911.1"/>
    </source>
</evidence>
<reference evidence="2" key="1">
    <citation type="submission" date="2016-02" db="EMBL/GenBank/DDBJ databases">
        <authorList>
            <person name="Wen L."/>
            <person name="He K."/>
            <person name="Yang H."/>
        </authorList>
    </citation>
    <scope>NUCLEOTIDE SEQUENCE [LARGE SCALE GENOMIC DNA]</scope>
    <source>
        <strain evidence="2">JCM 15929</strain>
    </source>
</reference>
<organism evidence="1 2">
    <name type="scientific">Tsukamurella pseudospumae</name>
    <dbReference type="NCBI Taxonomy" id="239498"/>
    <lineage>
        <taxon>Bacteria</taxon>
        <taxon>Bacillati</taxon>
        <taxon>Actinomycetota</taxon>
        <taxon>Actinomycetes</taxon>
        <taxon>Mycobacteriales</taxon>
        <taxon>Tsukamurellaceae</taxon>
        <taxon>Tsukamurella</taxon>
    </lineage>
</organism>
<evidence type="ECO:0000313" key="2">
    <source>
        <dbReference type="Proteomes" id="UP000070258"/>
    </source>
</evidence>
<dbReference type="AlphaFoldDB" id="A0A138ATY3"/>
<dbReference type="EMBL" id="LSRF01000009">
    <property type="protein sequence ID" value="KXP13911.1"/>
    <property type="molecule type" value="Genomic_DNA"/>
</dbReference>
<protein>
    <submittedName>
        <fullName evidence="1">Uncharacterized protein</fullName>
    </submittedName>
</protein>